<keyword evidence="3" id="KW-1185">Reference proteome</keyword>
<dbReference type="InterPro" id="IPR045500">
    <property type="entry name" value="DUF6491"/>
</dbReference>
<gene>
    <name evidence="2" type="ORF">F0415_04320</name>
</gene>
<dbReference type="RefSeq" id="WP_149859948.1">
    <property type="nucleotide sequence ID" value="NZ_VUOD01000002.1"/>
</dbReference>
<protein>
    <submittedName>
        <fullName evidence="2">Uncharacterized protein</fullName>
    </submittedName>
</protein>
<reference evidence="2 3" key="2">
    <citation type="submission" date="2019-09" db="EMBL/GenBank/DDBJ databases">
        <authorList>
            <person name="Mazur A."/>
        </authorList>
    </citation>
    <scope>NUCLEOTIDE SEQUENCE [LARGE SCALE GENOMIC DNA]</scope>
    <source>
        <strain evidence="2 3">3729k</strain>
    </source>
</reference>
<evidence type="ECO:0000256" key="1">
    <source>
        <dbReference type="SAM" id="SignalP"/>
    </source>
</evidence>
<dbReference type="PROSITE" id="PS51257">
    <property type="entry name" value="PROKAR_LIPOPROTEIN"/>
    <property type="match status" value="1"/>
</dbReference>
<feature type="signal peptide" evidence="1">
    <location>
        <begin position="1"/>
        <end position="25"/>
    </location>
</feature>
<dbReference type="EMBL" id="VUOD01000002">
    <property type="protein sequence ID" value="KAA2285848.1"/>
    <property type="molecule type" value="Genomic_DNA"/>
</dbReference>
<keyword evidence="1" id="KW-0732">Signal</keyword>
<proteinExistence type="predicted"/>
<dbReference type="Pfam" id="PF20101">
    <property type="entry name" value="DUF6491"/>
    <property type="match status" value="1"/>
</dbReference>
<organism evidence="2 3">
    <name type="scientific">Arenimonas fontis</name>
    <dbReference type="NCBI Taxonomy" id="2608255"/>
    <lineage>
        <taxon>Bacteria</taxon>
        <taxon>Pseudomonadati</taxon>
        <taxon>Pseudomonadota</taxon>
        <taxon>Gammaproteobacteria</taxon>
        <taxon>Lysobacterales</taxon>
        <taxon>Lysobacteraceae</taxon>
        <taxon>Arenimonas</taxon>
    </lineage>
</organism>
<dbReference type="AlphaFoldDB" id="A0A5B2ZAY0"/>
<name>A0A5B2ZAY0_9GAMM</name>
<feature type="chain" id="PRO_5022977011" evidence="1">
    <location>
        <begin position="26"/>
        <end position="145"/>
    </location>
</feature>
<accession>A0A5B2ZAY0</accession>
<reference evidence="2 3" key="1">
    <citation type="submission" date="2019-09" db="EMBL/GenBank/DDBJ databases">
        <title>Arenimonas chukotkensis sp. nov., a bacterium isolated from Chukotka hot spring, Arctic region, Russia.</title>
        <authorList>
            <person name="Zayulina K.S."/>
            <person name="Prokofeva M.I."/>
            <person name="Elcheninov A.G."/>
            <person name="Novikov A."/>
            <person name="Kochetkova T.V."/>
            <person name="Kublanov I.V."/>
        </authorList>
    </citation>
    <scope>NUCLEOTIDE SEQUENCE [LARGE SCALE GENOMIC DNA]</scope>
    <source>
        <strain evidence="2 3">3729k</strain>
    </source>
</reference>
<comment type="caution">
    <text evidence="2">The sequence shown here is derived from an EMBL/GenBank/DDBJ whole genome shotgun (WGS) entry which is preliminary data.</text>
</comment>
<evidence type="ECO:0000313" key="3">
    <source>
        <dbReference type="Proteomes" id="UP000322165"/>
    </source>
</evidence>
<evidence type="ECO:0000313" key="2">
    <source>
        <dbReference type="EMBL" id="KAA2285848.1"/>
    </source>
</evidence>
<sequence>MKKKSLISILIAMAMTLACSLTAAAAGNKDEGRSEERLLLLRANAAEPVDRVRFLRPMHGFDVVSDRAILVWETPFKAWLVELRESAACQRLENELSLRLDVRSGDSLSTRHGYLVGRNGILCRMETIREVDVPAWREARKEAGL</sequence>
<dbReference type="Proteomes" id="UP000322165">
    <property type="component" value="Unassembled WGS sequence"/>
</dbReference>